<dbReference type="STRING" id="493475.GARC_1500"/>
<feature type="transmembrane region" description="Helical" evidence="1">
    <location>
        <begin position="21"/>
        <end position="41"/>
    </location>
</feature>
<proteinExistence type="predicted"/>
<gene>
    <name evidence="2" type="ORF">GARC_1500</name>
</gene>
<dbReference type="eggNOG" id="COG0728">
    <property type="taxonomic scope" value="Bacteria"/>
</dbReference>
<keyword evidence="1" id="KW-0472">Membrane</keyword>
<protein>
    <submittedName>
        <fullName evidence="2">Uncharacterized protein</fullName>
    </submittedName>
</protein>
<evidence type="ECO:0000313" key="2">
    <source>
        <dbReference type="EMBL" id="GAC18473.1"/>
    </source>
</evidence>
<keyword evidence="1" id="KW-1133">Transmembrane helix</keyword>
<keyword evidence="1" id="KW-0812">Transmembrane</keyword>
<dbReference type="Proteomes" id="UP000006327">
    <property type="component" value="Unassembled WGS sequence"/>
</dbReference>
<reference evidence="2 3" key="1">
    <citation type="journal article" date="2017" name="Antonie Van Leeuwenhoek">
        <title>Rhizobium rhizosphaerae sp. nov., a novel species isolated from rice rhizosphere.</title>
        <authorList>
            <person name="Zhao J.J."/>
            <person name="Zhang J."/>
            <person name="Zhang R.J."/>
            <person name="Zhang C.W."/>
            <person name="Yin H.Q."/>
            <person name="Zhang X.X."/>
        </authorList>
    </citation>
    <scope>NUCLEOTIDE SEQUENCE [LARGE SCALE GENOMIC DNA]</scope>
    <source>
        <strain evidence="2 3">BSs20135</strain>
    </source>
</reference>
<evidence type="ECO:0000256" key="1">
    <source>
        <dbReference type="SAM" id="Phobius"/>
    </source>
</evidence>
<organism evidence="2 3">
    <name type="scientific">Paraglaciecola arctica BSs20135</name>
    <dbReference type="NCBI Taxonomy" id="493475"/>
    <lineage>
        <taxon>Bacteria</taxon>
        <taxon>Pseudomonadati</taxon>
        <taxon>Pseudomonadota</taxon>
        <taxon>Gammaproteobacteria</taxon>
        <taxon>Alteromonadales</taxon>
        <taxon>Alteromonadaceae</taxon>
        <taxon>Paraglaciecola</taxon>
    </lineage>
</organism>
<dbReference type="EMBL" id="BAEO01000017">
    <property type="protein sequence ID" value="GAC18473.1"/>
    <property type="molecule type" value="Genomic_DNA"/>
</dbReference>
<evidence type="ECO:0000313" key="3">
    <source>
        <dbReference type="Proteomes" id="UP000006327"/>
    </source>
</evidence>
<dbReference type="AlphaFoldDB" id="K6YPB0"/>
<name>K6YPB0_9ALTE</name>
<sequence>MLNPISASWVDFTLIDKIFELAKLIVIGAAVFAMSLLVLGVRKRTFSASKVVTK</sequence>
<keyword evidence="3" id="KW-1185">Reference proteome</keyword>
<accession>K6YPB0</accession>
<comment type="caution">
    <text evidence="2">The sequence shown here is derived from an EMBL/GenBank/DDBJ whole genome shotgun (WGS) entry which is preliminary data.</text>
</comment>